<sequence>MKRTFTAQEKEFVFDSWKQGKGFSDIANLLDSKPGTISLCFGILVELNHQLVSERLNI</sequence>
<protein>
    <recommendedName>
        <fullName evidence="3">IS30 family transposase</fullName>
    </recommendedName>
</protein>
<proteinExistence type="predicted"/>
<reference evidence="1 2" key="1">
    <citation type="submission" date="2023-03" db="EMBL/GenBank/DDBJ databases">
        <title>Draft genome sequence of Thalassotalea eurytherma JCM 18482T.</title>
        <authorList>
            <person name="Sawabe T."/>
        </authorList>
    </citation>
    <scope>NUCLEOTIDE SEQUENCE [LARGE SCALE GENOMIC DNA]</scope>
    <source>
        <strain evidence="1 2">JCM 18482</strain>
    </source>
</reference>
<evidence type="ECO:0000313" key="2">
    <source>
        <dbReference type="Proteomes" id="UP001157133"/>
    </source>
</evidence>
<accession>A0ABQ6H809</accession>
<gene>
    <name evidence="1" type="ORF">theurythT_20330</name>
</gene>
<organism evidence="1 2">
    <name type="scientific">Thalassotalea eurytherma</name>
    <dbReference type="NCBI Taxonomy" id="1144278"/>
    <lineage>
        <taxon>Bacteria</taxon>
        <taxon>Pseudomonadati</taxon>
        <taxon>Pseudomonadota</taxon>
        <taxon>Gammaproteobacteria</taxon>
        <taxon>Alteromonadales</taxon>
        <taxon>Colwelliaceae</taxon>
        <taxon>Thalassotalea</taxon>
    </lineage>
</organism>
<evidence type="ECO:0000313" key="1">
    <source>
        <dbReference type="EMBL" id="GLX82581.1"/>
    </source>
</evidence>
<dbReference type="EMBL" id="BSSU01000009">
    <property type="protein sequence ID" value="GLX82581.1"/>
    <property type="molecule type" value="Genomic_DNA"/>
</dbReference>
<dbReference type="Proteomes" id="UP001157133">
    <property type="component" value="Unassembled WGS sequence"/>
</dbReference>
<name>A0ABQ6H809_9GAMM</name>
<evidence type="ECO:0008006" key="3">
    <source>
        <dbReference type="Google" id="ProtNLM"/>
    </source>
</evidence>
<comment type="caution">
    <text evidence="1">The sequence shown here is derived from an EMBL/GenBank/DDBJ whole genome shotgun (WGS) entry which is preliminary data.</text>
</comment>
<keyword evidence="2" id="KW-1185">Reference proteome</keyword>